<evidence type="ECO:0000256" key="3">
    <source>
        <dbReference type="ARBA" id="ARBA00022723"/>
    </source>
</evidence>
<dbReference type="InterPro" id="IPR008972">
    <property type="entry name" value="Cupredoxin"/>
</dbReference>
<dbReference type="Gene3D" id="2.60.40.420">
    <property type="entry name" value="Cupredoxins - blue copper proteins"/>
    <property type="match status" value="1"/>
</dbReference>
<evidence type="ECO:0000256" key="2">
    <source>
        <dbReference type="ARBA" id="ARBA00022448"/>
    </source>
</evidence>
<keyword evidence="2" id="KW-0813">Transport</keyword>
<accession>A0AAU8CAQ3</accession>
<feature type="region of interest" description="Disordered" evidence="8">
    <location>
        <begin position="30"/>
        <end position="80"/>
    </location>
</feature>
<dbReference type="GO" id="GO:0009055">
    <property type="term" value="F:electron transfer activity"/>
    <property type="evidence" value="ECO:0007669"/>
    <property type="project" value="InterPro"/>
</dbReference>
<keyword evidence="3 7" id="KW-0479">Metal-binding</keyword>
<evidence type="ECO:0000256" key="7">
    <source>
        <dbReference type="PIRSR" id="PIRSR602387-1"/>
    </source>
</evidence>
<evidence type="ECO:0000256" key="6">
    <source>
        <dbReference type="ARBA" id="ARBA00023136"/>
    </source>
</evidence>
<evidence type="ECO:0000259" key="10">
    <source>
        <dbReference type="Pfam" id="PF00127"/>
    </source>
</evidence>
<dbReference type="EMBL" id="CP159204">
    <property type="protein sequence ID" value="XCF15321.1"/>
    <property type="molecule type" value="Genomic_DNA"/>
</dbReference>
<comment type="cofactor">
    <cofactor evidence="7">
        <name>Cu(2+)</name>
        <dbReference type="ChEBI" id="CHEBI:29036"/>
    </cofactor>
    <text evidence="7">The crystal structure with reduced Cu(1+) has also been determined.</text>
</comment>
<dbReference type="PRINTS" id="PR00157">
    <property type="entry name" value="PLASTOCYANIN"/>
</dbReference>
<evidence type="ECO:0000313" key="11">
    <source>
        <dbReference type="EMBL" id="XCF15321.1"/>
    </source>
</evidence>
<feature type="binding site" evidence="7">
    <location>
        <position position="155"/>
    </location>
    <ligand>
        <name>Cu cation</name>
        <dbReference type="ChEBI" id="CHEBI:23378"/>
    </ligand>
</feature>
<dbReference type="KEGG" id="hanx:ABSL23_08655"/>
<dbReference type="InterPro" id="IPR000923">
    <property type="entry name" value="BlueCu_1"/>
</dbReference>
<feature type="binding site" evidence="7">
    <location>
        <position position="147"/>
    </location>
    <ligand>
        <name>Cu cation</name>
        <dbReference type="ChEBI" id="CHEBI:23378"/>
    </ligand>
</feature>
<feature type="domain" description="Blue (type 1) copper" evidence="10">
    <location>
        <begin position="77"/>
        <end position="162"/>
    </location>
</feature>
<keyword evidence="9" id="KW-0812">Transmembrane</keyword>
<dbReference type="InterPro" id="IPR028871">
    <property type="entry name" value="BlueCu_1_BS"/>
</dbReference>
<dbReference type="AlphaFoldDB" id="A0AAU8CAQ3"/>
<dbReference type="GO" id="GO:0016020">
    <property type="term" value="C:membrane"/>
    <property type="evidence" value="ECO:0007669"/>
    <property type="project" value="UniProtKB-SubCell"/>
</dbReference>
<dbReference type="RefSeq" id="WP_353633431.1">
    <property type="nucleotide sequence ID" value="NZ_CP159204.1"/>
</dbReference>
<keyword evidence="6 9" id="KW-0472">Membrane</keyword>
<feature type="binding site" evidence="7">
    <location>
        <position position="106"/>
    </location>
    <ligand>
        <name>Cu cation</name>
        <dbReference type="ChEBI" id="CHEBI:23378"/>
    </ligand>
</feature>
<dbReference type="InterPro" id="IPR002387">
    <property type="entry name" value="Plastocyanin"/>
</dbReference>
<dbReference type="GO" id="GO:0005507">
    <property type="term" value="F:copper ion binding"/>
    <property type="evidence" value="ECO:0007669"/>
    <property type="project" value="InterPro"/>
</dbReference>
<organism evidence="11">
    <name type="scientific">Halobacterium sp. NMX12-1</name>
    <dbReference type="NCBI Taxonomy" id="3166650"/>
    <lineage>
        <taxon>Archaea</taxon>
        <taxon>Methanobacteriati</taxon>
        <taxon>Methanobacteriota</taxon>
        <taxon>Stenosarchaea group</taxon>
        <taxon>Halobacteria</taxon>
        <taxon>Halobacteriales</taxon>
        <taxon>Halobacteriaceae</taxon>
        <taxon>Halobacterium</taxon>
    </lineage>
</organism>
<proteinExistence type="predicted"/>
<dbReference type="PROSITE" id="PS00196">
    <property type="entry name" value="COPPER_BLUE"/>
    <property type="match status" value="1"/>
</dbReference>
<evidence type="ECO:0000256" key="8">
    <source>
        <dbReference type="SAM" id="MobiDB-lite"/>
    </source>
</evidence>
<evidence type="ECO:0000256" key="5">
    <source>
        <dbReference type="ARBA" id="ARBA00023008"/>
    </source>
</evidence>
<keyword evidence="9" id="KW-1133">Transmembrane helix</keyword>
<keyword evidence="5 7" id="KW-0186">Copper</keyword>
<gene>
    <name evidence="11" type="ORF">ABSL23_08655</name>
</gene>
<evidence type="ECO:0000256" key="4">
    <source>
        <dbReference type="ARBA" id="ARBA00022982"/>
    </source>
</evidence>
<evidence type="ECO:0000256" key="9">
    <source>
        <dbReference type="SAM" id="Phobius"/>
    </source>
</evidence>
<feature type="binding site" evidence="7">
    <location>
        <position position="150"/>
    </location>
    <ligand>
        <name>Cu cation</name>
        <dbReference type="ChEBI" id="CHEBI:23378"/>
    </ligand>
</feature>
<protein>
    <submittedName>
        <fullName evidence="11">Plastocyanin/azurin family copper-binding protein</fullName>
    </submittedName>
</protein>
<reference evidence="11" key="1">
    <citation type="submission" date="2024-06" db="EMBL/GenBank/DDBJ databases">
        <title>Genome Sequence of an extremely halophilic archaeon isolated from Permian era halite, Salado Formation, Carlsbad, New Mexico: Halobacterium sp. strain NMX12-1.</title>
        <authorList>
            <person name="Sotoa L."/>
            <person name="DasSarma P."/>
            <person name="Anton B.P."/>
            <person name="Vincze T."/>
            <person name="Verma I."/>
            <person name="Eralp B."/>
            <person name="Powers D.W."/>
            <person name="Dozier B.L."/>
            <person name="Roberts R.J."/>
            <person name="DasSarma S."/>
        </authorList>
    </citation>
    <scope>NUCLEOTIDE SEQUENCE</scope>
    <source>
        <strain evidence="11">NMX12-1</strain>
    </source>
</reference>
<dbReference type="PANTHER" id="PTHR34192:SF10">
    <property type="entry name" value="PLASTOCYANIN MAJOR ISOFORM, CHLOROPLASTIC-RELATED"/>
    <property type="match status" value="1"/>
</dbReference>
<feature type="compositionally biased region" description="Low complexity" evidence="8">
    <location>
        <begin position="36"/>
        <end position="56"/>
    </location>
</feature>
<dbReference type="PANTHER" id="PTHR34192">
    <property type="entry name" value="PLASTOCYANIN MAJOR ISOFORM, CHLOROPLASTIC-RELATED"/>
    <property type="match status" value="1"/>
</dbReference>
<evidence type="ECO:0000256" key="1">
    <source>
        <dbReference type="ARBA" id="ARBA00004370"/>
    </source>
</evidence>
<comment type="subcellular location">
    <subcellularLocation>
        <location evidence="1">Membrane</location>
    </subcellularLocation>
</comment>
<keyword evidence="4" id="KW-0249">Electron transport</keyword>
<name>A0AAU8CAQ3_9EURY</name>
<dbReference type="Pfam" id="PF00127">
    <property type="entry name" value="Copper-bind"/>
    <property type="match status" value="1"/>
</dbReference>
<dbReference type="SUPFAM" id="SSF49503">
    <property type="entry name" value="Cupredoxins"/>
    <property type="match status" value="1"/>
</dbReference>
<dbReference type="GeneID" id="91109214"/>
<sequence length="224" mass="23094">MKRRDFLKIATGSAGGAAAIGVAGARSSSTSAAVQEGEGNNTTSGNGTSGNATTDGGDSGEGEALPGAGTTKTVQVGPNGQTVFDPETVYIQRGATVEWVWGSDGHNVAPDSIPEEATWEGHEPLENSGFEYEYTFDGPTGEYQYVCTPHIGVGMEGTVVVNESGQPPGGEGGGAELDPEEMGVPFQAHFVGIATILMMIVSLVYAFFVLKYGESQHASAPNKE</sequence>
<feature type="transmembrane region" description="Helical" evidence="9">
    <location>
        <begin position="190"/>
        <end position="210"/>
    </location>
</feature>
<feature type="compositionally biased region" description="Polar residues" evidence="8">
    <location>
        <begin position="70"/>
        <end position="80"/>
    </location>
</feature>